<dbReference type="STRING" id="629680.SAMN04489751_1096"/>
<reference evidence="1" key="1">
    <citation type="submission" date="2016-10" db="EMBL/GenBank/DDBJ databases">
        <authorList>
            <person name="Varghese N."/>
            <person name="Submissions S."/>
        </authorList>
    </citation>
    <scope>NUCLEOTIDE SEQUENCE [LARGE SCALE GENOMIC DNA]</scope>
    <source>
        <strain evidence="1">DSM 22082</strain>
    </source>
</reference>
<name>A0A1H1NZP3_BRESA</name>
<protein>
    <submittedName>
        <fullName evidence="1">Uncharacterized protein</fullName>
    </submittedName>
</protein>
<accession>A0A1H1NZP3</accession>
<proteinExistence type="predicted"/>
<dbReference type="Proteomes" id="UP000199700">
    <property type="component" value="Chromosome"/>
</dbReference>
<sequence length="78" mass="7793">MSLQSFAALIAVALVAAGISLAVLNIGIPCGIASPYGLATRTTRLSTGIFADASTITGGDIASILVTGLRSISRMLEA</sequence>
<keyword evidence="2" id="KW-1185">Reference proteome</keyword>
<gene>
    <name evidence="1" type="ORF">SAMN04489751_1096</name>
</gene>
<dbReference type="EMBL" id="LT629739">
    <property type="protein sequence ID" value="SDS04466.1"/>
    <property type="molecule type" value="Genomic_DNA"/>
</dbReference>
<organism evidence="1 2">
    <name type="scientific">Brevibacterium sandarakinum</name>
    <dbReference type="NCBI Taxonomy" id="629680"/>
    <lineage>
        <taxon>Bacteria</taxon>
        <taxon>Bacillati</taxon>
        <taxon>Actinomycetota</taxon>
        <taxon>Actinomycetes</taxon>
        <taxon>Micrococcales</taxon>
        <taxon>Brevibacteriaceae</taxon>
        <taxon>Brevibacterium</taxon>
    </lineage>
</organism>
<dbReference type="RefSeq" id="WP_092103840.1">
    <property type="nucleotide sequence ID" value="NZ_LT629739.1"/>
</dbReference>
<evidence type="ECO:0000313" key="1">
    <source>
        <dbReference type="EMBL" id="SDS04466.1"/>
    </source>
</evidence>
<evidence type="ECO:0000313" key="2">
    <source>
        <dbReference type="Proteomes" id="UP000199700"/>
    </source>
</evidence>
<dbReference type="AlphaFoldDB" id="A0A1H1NZP3"/>